<evidence type="ECO:0000313" key="1">
    <source>
        <dbReference type="EMBL" id="KAJ0014692.1"/>
    </source>
</evidence>
<comment type="caution">
    <text evidence="1">The sequence shown here is derived from an EMBL/GenBank/DDBJ whole genome shotgun (WGS) entry which is preliminary data.</text>
</comment>
<accession>A0ACC0XC20</accession>
<name>A0ACC0XC20_9ROSI</name>
<protein>
    <submittedName>
        <fullName evidence="1">Uncharacterized protein</fullName>
    </submittedName>
</protein>
<dbReference type="Proteomes" id="UP001163603">
    <property type="component" value="Chromosome 13"/>
</dbReference>
<keyword evidence="2" id="KW-1185">Reference proteome</keyword>
<gene>
    <name evidence="1" type="ORF">Pint_21660</name>
</gene>
<organism evidence="1 2">
    <name type="scientific">Pistacia integerrima</name>
    <dbReference type="NCBI Taxonomy" id="434235"/>
    <lineage>
        <taxon>Eukaryota</taxon>
        <taxon>Viridiplantae</taxon>
        <taxon>Streptophyta</taxon>
        <taxon>Embryophyta</taxon>
        <taxon>Tracheophyta</taxon>
        <taxon>Spermatophyta</taxon>
        <taxon>Magnoliopsida</taxon>
        <taxon>eudicotyledons</taxon>
        <taxon>Gunneridae</taxon>
        <taxon>Pentapetalae</taxon>
        <taxon>rosids</taxon>
        <taxon>malvids</taxon>
        <taxon>Sapindales</taxon>
        <taxon>Anacardiaceae</taxon>
        <taxon>Pistacia</taxon>
    </lineage>
</organism>
<proteinExistence type="predicted"/>
<evidence type="ECO:0000313" key="2">
    <source>
        <dbReference type="Proteomes" id="UP001163603"/>
    </source>
</evidence>
<dbReference type="EMBL" id="CM047748">
    <property type="protein sequence ID" value="KAJ0014692.1"/>
    <property type="molecule type" value="Genomic_DNA"/>
</dbReference>
<sequence>MEKIKIFSKGSSEFREEFLLLLLLCIVRVSTSGNFQQPLSMIAKRLHKIDLFNKWDYDYSSRNDTNEWLSAFPSLVVLKSFFSCLYYLLFRSRNMRQNAYLEWLKQDRSVYLFTRVLRVHGYAHVIRLLSTMVVLGVFVSLYARSHAGKKFFRDENRVALIISRFIYQFTTIPRLPPTPEMVLGYNASTDAIHCWNTLIIFSLVGNVRILSFWSPGARVQKCLV</sequence>
<reference evidence="2" key="1">
    <citation type="journal article" date="2023" name="G3 (Bethesda)">
        <title>Genome assembly and association tests identify interacting loci associated with vigor, precocity, and sex in interspecific pistachio rootstocks.</title>
        <authorList>
            <person name="Palmer W."/>
            <person name="Jacygrad E."/>
            <person name="Sagayaradj S."/>
            <person name="Cavanaugh K."/>
            <person name="Han R."/>
            <person name="Bertier L."/>
            <person name="Beede B."/>
            <person name="Kafkas S."/>
            <person name="Golino D."/>
            <person name="Preece J."/>
            <person name="Michelmore R."/>
        </authorList>
    </citation>
    <scope>NUCLEOTIDE SEQUENCE [LARGE SCALE GENOMIC DNA]</scope>
</reference>